<dbReference type="InterPro" id="IPR012951">
    <property type="entry name" value="BBE"/>
</dbReference>
<reference evidence="9" key="1">
    <citation type="journal article" date="2019" name="Mol. Biol. Evol.">
        <title>Blast fungal genomes show frequent chromosomal changes, gene gains and losses, and effector gene turnover.</title>
        <authorList>
            <person name="Gomez Luciano L.B."/>
            <person name="Jason Tsai I."/>
            <person name="Chuma I."/>
            <person name="Tosa Y."/>
            <person name="Chen Y.H."/>
            <person name="Li J.Y."/>
            <person name="Li M.Y."/>
            <person name="Jade Lu M.Y."/>
            <person name="Nakayashiki H."/>
            <person name="Li W.H."/>
        </authorList>
    </citation>
    <scope>NUCLEOTIDE SEQUENCE</scope>
    <source>
        <strain evidence="9">NI907</strain>
    </source>
</reference>
<name>A0A6P8BF61_PYRGI</name>
<dbReference type="InterPro" id="IPR036318">
    <property type="entry name" value="FAD-bd_PCMH-like_sf"/>
</dbReference>
<feature type="chain" id="PRO_5028386405" description="FAD-binding PCMH-type domain-containing protein" evidence="6">
    <location>
        <begin position="20"/>
        <end position="595"/>
    </location>
</feature>
<dbReference type="InterPro" id="IPR016169">
    <property type="entry name" value="FAD-bd_PCMH_sub2"/>
</dbReference>
<dbReference type="GeneID" id="41959997"/>
<dbReference type="GO" id="GO:0071949">
    <property type="term" value="F:FAD binding"/>
    <property type="evidence" value="ECO:0007669"/>
    <property type="project" value="InterPro"/>
</dbReference>
<keyword evidence="5" id="KW-0560">Oxidoreductase</keyword>
<dbReference type="InterPro" id="IPR006094">
    <property type="entry name" value="Oxid_FAD_bind_N"/>
</dbReference>
<keyword evidence="6" id="KW-0732">Signal</keyword>
<evidence type="ECO:0000259" key="7">
    <source>
        <dbReference type="PROSITE" id="PS51387"/>
    </source>
</evidence>
<evidence type="ECO:0000256" key="6">
    <source>
        <dbReference type="SAM" id="SignalP"/>
    </source>
</evidence>
<evidence type="ECO:0000256" key="5">
    <source>
        <dbReference type="ARBA" id="ARBA00023002"/>
    </source>
</evidence>
<protein>
    <recommendedName>
        <fullName evidence="7">FAD-binding PCMH-type domain-containing protein</fullName>
    </recommendedName>
</protein>
<dbReference type="KEGG" id="pgri:PgNI_05047"/>
<feature type="signal peptide" evidence="6">
    <location>
        <begin position="1"/>
        <end position="19"/>
    </location>
</feature>
<dbReference type="RefSeq" id="XP_030985699.1">
    <property type="nucleotide sequence ID" value="XM_031125088.1"/>
</dbReference>
<dbReference type="InterPro" id="IPR016166">
    <property type="entry name" value="FAD-bd_PCMH"/>
</dbReference>
<proteinExistence type="inferred from homology"/>
<dbReference type="SUPFAM" id="SSF56176">
    <property type="entry name" value="FAD-binding/transporter-associated domain-like"/>
    <property type="match status" value="1"/>
</dbReference>
<evidence type="ECO:0000256" key="4">
    <source>
        <dbReference type="ARBA" id="ARBA00022827"/>
    </source>
</evidence>
<dbReference type="GO" id="GO:0016491">
    <property type="term" value="F:oxidoreductase activity"/>
    <property type="evidence" value="ECO:0007669"/>
    <property type="project" value="UniProtKB-KW"/>
</dbReference>
<evidence type="ECO:0000313" key="8">
    <source>
        <dbReference type="Proteomes" id="UP000515153"/>
    </source>
</evidence>
<dbReference type="AlphaFoldDB" id="A0A6P8BF61"/>
<dbReference type="InterPro" id="IPR050416">
    <property type="entry name" value="FAD-linked_Oxidoreductase"/>
</dbReference>
<evidence type="ECO:0000256" key="3">
    <source>
        <dbReference type="ARBA" id="ARBA00022630"/>
    </source>
</evidence>
<comment type="cofactor">
    <cofactor evidence="1">
        <name>FAD</name>
        <dbReference type="ChEBI" id="CHEBI:57692"/>
    </cofactor>
</comment>
<feature type="domain" description="FAD-binding PCMH-type" evidence="7">
    <location>
        <begin position="116"/>
        <end position="310"/>
    </location>
</feature>
<dbReference type="PANTHER" id="PTHR42973">
    <property type="entry name" value="BINDING OXIDOREDUCTASE, PUTATIVE (AFU_ORTHOLOGUE AFUA_1G17690)-RELATED"/>
    <property type="match status" value="1"/>
</dbReference>
<sequence length="595" mass="64595">MRITLPHHLLLVAAAPVLGYFSDARKHCKVTPQDANWPAAEKWNQLNSTISGRLIKPVTPGAVCHAEQPSYSTAGCLATQSQWRDPSFHLGDPVSVDWDNWANDTCAPDPEVGCSDAGYPVYVVNATEPEHVQAGVDFARNHNIRLVVKNSGHDYLGRSNAPFSLSIWVHHMKSIQIHEQGSFQPKNCPSADLTSADLTHLRHDVIVTFGAGIEMAEAYHFTATMNRTIVGGNGPTVALGGFITGGGHSILSPKHGLAVDQVLEMEMVDANGRLLTLNECENEDLFFAVRGGGGSTFGILTSITLLTLESPIVLGLGFSMIASAESPYGLDAMVYFITQIPALAAAGISGYPIMHKAKPLGNLTYTGVVGVLIMRDSSNPQDILKFIQPIFEHVNTTWPGQFAFTSQVVSHPNFYSWYQQNYDKSEAGRSLLASSQLLDGKALEQDETAIRAALEAVMDGGEAGFYLVSGNGVREAAAVRRGRTAVNPAWAETLVHAATSVSFPSHDADAAAKASADAKRFSAALRSLRLNGGGAAYVNEAHPDEDDWQHEFWGSNYDKLREIKKNRDPETVFWCHPCVGNEEWEIQDGRLCRLD</sequence>
<dbReference type="Pfam" id="PF08031">
    <property type="entry name" value="BBE"/>
    <property type="match status" value="1"/>
</dbReference>
<accession>A0A6P8BF61</accession>
<keyword evidence="3" id="KW-0285">Flavoprotein</keyword>
<dbReference type="Pfam" id="PF01565">
    <property type="entry name" value="FAD_binding_4"/>
    <property type="match status" value="1"/>
</dbReference>
<reference evidence="9" key="3">
    <citation type="submission" date="2025-08" db="UniProtKB">
        <authorList>
            <consortium name="RefSeq"/>
        </authorList>
    </citation>
    <scope>IDENTIFICATION</scope>
    <source>
        <strain evidence="9">NI907</strain>
    </source>
</reference>
<dbReference type="PROSITE" id="PS51387">
    <property type="entry name" value="FAD_PCMH"/>
    <property type="match status" value="1"/>
</dbReference>
<comment type="similarity">
    <text evidence="2">Belongs to the oxygen-dependent FAD-linked oxidoreductase family.</text>
</comment>
<organism evidence="8 9">
    <name type="scientific">Pyricularia grisea</name>
    <name type="common">Crabgrass-specific blast fungus</name>
    <name type="synonym">Magnaporthe grisea</name>
    <dbReference type="NCBI Taxonomy" id="148305"/>
    <lineage>
        <taxon>Eukaryota</taxon>
        <taxon>Fungi</taxon>
        <taxon>Dikarya</taxon>
        <taxon>Ascomycota</taxon>
        <taxon>Pezizomycotina</taxon>
        <taxon>Sordariomycetes</taxon>
        <taxon>Sordariomycetidae</taxon>
        <taxon>Magnaporthales</taxon>
        <taxon>Pyriculariaceae</taxon>
        <taxon>Pyricularia</taxon>
    </lineage>
</organism>
<keyword evidence="8" id="KW-1185">Reference proteome</keyword>
<dbReference type="Proteomes" id="UP000515153">
    <property type="component" value="Unplaced"/>
</dbReference>
<evidence type="ECO:0000256" key="2">
    <source>
        <dbReference type="ARBA" id="ARBA00005466"/>
    </source>
</evidence>
<dbReference type="PANTHER" id="PTHR42973:SF39">
    <property type="entry name" value="FAD-BINDING PCMH-TYPE DOMAIN-CONTAINING PROTEIN"/>
    <property type="match status" value="1"/>
</dbReference>
<reference evidence="9" key="2">
    <citation type="submission" date="2019-10" db="EMBL/GenBank/DDBJ databases">
        <authorList>
            <consortium name="NCBI Genome Project"/>
        </authorList>
    </citation>
    <scope>NUCLEOTIDE SEQUENCE</scope>
    <source>
        <strain evidence="9">NI907</strain>
    </source>
</reference>
<evidence type="ECO:0000313" key="9">
    <source>
        <dbReference type="RefSeq" id="XP_030985699.1"/>
    </source>
</evidence>
<keyword evidence="4" id="KW-0274">FAD</keyword>
<evidence type="ECO:0000256" key="1">
    <source>
        <dbReference type="ARBA" id="ARBA00001974"/>
    </source>
</evidence>
<gene>
    <name evidence="9" type="ORF">PgNI_05047</name>
</gene>
<dbReference type="Gene3D" id="3.30.465.10">
    <property type="match status" value="2"/>
</dbReference>